<organism evidence="1 2">
    <name type="scientific">Xenorhabdus bovienii str. oregonense</name>
    <dbReference type="NCBI Taxonomy" id="1398202"/>
    <lineage>
        <taxon>Bacteria</taxon>
        <taxon>Pseudomonadati</taxon>
        <taxon>Pseudomonadota</taxon>
        <taxon>Gammaproteobacteria</taxon>
        <taxon>Enterobacterales</taxon>
        <taxon>Morganellaceae</taxon>
        <taxon>Xenorhabdus</taxon>
    </lineage>
</organism>
<dbReference type="Proteomes" id="UP000028483">
    <property type="component" value="Unassembled WGS sequence"/>
</dbReference>
<gene>
    <name evidence="1" type="ORF">XBO1_330030</name>
</gene>
<protein>
    <submittedName>
        <fullName evidence="1">Uncharacterized protein</fullName>
    </submittedName>
</protein>
<comment type="caution">
    <text evidence="1">The sequence shown here is derived from an EMBL/GenBank/DDBJ whole genome shotgun (WGS) entry which is preliminary data.</text>
</comment>
<proteinExistence type="predicted"/>
<dbReference type="EMBL" id="CBSX010000197">
    <property type="protein sequence ID" value="CDH07561.1"/>
    <property type="molecule type" value="Genomic_DNA"/>
</dbReference>
<accession>A0A077PCY2</accession>
<sequence>MNVQGNKPDTTAIKNDEFPDAAIKEADTVMLNNAVDSDNQTFGFGSNHTNFLNSHFGA</sequence>
<dbReference type="AlphaFoldDB" id="A0A077PCY2"/>
<name>A0A077PCY2_XENBV</name>
<dbReference type="RefSeq" id="WP_155270926.1">
    <property type="nucleotide sequence ID" value="NZ_CAWLUU010000030.1"/>
</dbReference>
<evidence type="ECO:0000313" key="2">
    <source>
        <dbReference type="Proteomes" id="UP000028483"/>
    </source>
</evidence>
<dbReference type="HOGENOM" id="CLU_2978257_0_0_6"/>
<reference evidence="1" key="1">
    <citation type="submission" date="2013-07" db="EMBL/GenBank/DDBJ databases">
        <title>Sub-species coevolution in mutualistic symbiosis.</title>
        <authorList>
            <person name="Murfin K."/>
            <person name="Klassen J."/>
            <person name="Lee M."/>
            <person name="Forst S."/>
            <person name="Stock P."/>
            <person name="Goodrich-Blair H."/>
        </authorList>
    </citation>
    <scope>NUCLEOTIDE SEQUENCE [LARGE SCALE GENOMIC DNA]</scope>
    <source>
        <strain evidence="1">Oregonense</strain>
    </source>
</reference>
<evidence type="ECO:0000313" key="1">
    <source>
        <dbReference type="EMBL" id="CDH07561.1"/>
    </source>
</evidence>